<evidence type="ECO:0000256" key="1">
    <source>
        <dbReference type="SAM" id="MobiDB-lite"/>
    </source>
</evidence>
<dbReference type="Pfam" id="PF09604">
    <property type="entry name" value="Potass_KdpF"/>
    <property type="match status" value="1"/>
</dbReference>
<dbReference type="GO" id="GO:0008556">
    <property type="term" value="F:P-type potassium transmembrane transporter activity"/>
    <property type="evidence" value="ECO:0007669"/>
    <property type="project" value="InterPro"/>
</dbReference>
<dbReference type="GO" id="GO:0005886">
    <property type="term" value="C:plasma membrane"/>
    <property type="evidence" value="ECO:0007669"/>
    <property type="project" value="InterPro"/>
</dbReference>
<dbReference type="InterPro" id="IPR011726">
    <property type="entry name" value="KdpF"/>
</dbReference>
<dbReference type="EMBL" id="NMVQ01000043">
    <property type="protein sequence ID" value="OYO18589.1"/>
    <property type="molecule type" value="Genomic_DNA"/>
</dbReference>
<reference evidence="2 3" key="1">
    <citation type="submission" date="2017-07" db="EMBL/GenBank/DDBJ databases">
        <title>Draft whole genome sequences of clinical Proprionibacteriaceae strains.</title>
        <authorList>
            <person name="Bernier A.-M."/>
            <person name="Bernard K."/>
            <person name="Domingo M.-C."/>
        </authorList>
    </citation>
    <scope>NUCLEOTIDE SEQUENCE [LARGE SCALE GENOMIC DNA]</scope>
    <source>
        <strain evidence="2 3">NML 130396</strain>
    </source>
</reference>
<accession>A0A255GRZ9</accession>
<protein>
    <submittedName>
        <fullName evidence="2">K(+)-transporting ATPase subunit F</fullName>
    </submittedName>
</protein>
<feature type="compositionally biased region" description="Basic residues" evidence="1">
    <location>
        <begin position="20"/>
        <end position="30"/>
    </location>
</feature>
<evidence type="ECO:0000313" key="3">
    <source>
        <dbReference type="Proteomes" id="UP000216311"/>
    </source>
</evidence>
<comment type="caution">
    <text evidence="2">The sequence shown here is derived from an EMBL/GenBank/DDBJ whole genome shotgun (WGS) entry which is preliminary data.</text>
</comment>
<gene>
    <name evidence="2" type="primary">kdpF</name>
    <name evidence="2" type="ORF">CGZ93_14250</name>
</gene>
<sequence>MPTTSCCMAESLAASAARHGPQKPRQHRCPARQERVKNGPGPKNRGCDGSRDGPHLFVPAGRLLRGRGPAGAGAFGGALMIENLVAAVLAVALLGYLGYSLLRPEKF</sequence>
<keyword evidence="3" id="KW-1185">Reference proteome</keyword>
<dbReference type="AlphaFoldDB" id="A0A255GRZ9"/>
<evidence type="ECO:0000313" key="2">
    <source>
        <dbReference type="EMBL" id="OYO18589.1"/>
    </source>
</evidence>
<proteinExistence type="predicted"/>
<dbReference type="NCBIfam" id="TIGR02115">
    <property type="entry name" value="potass_kdpF"/>
    <property type="match status" value="1"/>
</dbReference>
<organism evidence="2 3">
    <name type="scientific">Enemella dayhoffiae</name>
    <dbReference type="NCBI Taxonomy" id="2016507"/>
    <lineage>
        <taxon>Bacteria</taxon>
        <taxon>Bacillati</taxon>
        <taxon>Actinomycetota</taxon>
        <taxon>Actinomycetes</taxon>
        <taxon>Propionibacteriales</taxon>
        <taxon>Propionibacteriaceae</taxon>
        <taxon>Enemella</taxon>
    </lineage>
</organism>
<feature type="region of interest" description="Disordered" evidence="1">
    <location>
        <begin position="14"/>
        <end position="53"/>
    </location>
</feature>
<dbReference type="Proteomes" id="UP000216311">
    <property type="component" value="Unassembled WGS sequence"/>
</dbReference>
<name>A0A255GRZ9_9ACTN</name>